<dbReference type="RefSeq" id="XP_016619978.1">
    <property type="nucleotide sequence ID" value="XM_016763654.1"/>
</dbReference>
<dbReference type="VEuPathDB" id="FungiDB:Z519_05914"/>
<dbReference type="HOGENOM" id="CLU_1895975_0_0_1"/>
<keyword evidence="2" id="KW-1185">Reference proteome</keyword>
<sequence length="134" mass="15299">MGNRYAEIEQAYHDAPMEVAVIVSRDRVTEFLVGRNHRLVQYSGFLGRLLANLRDRNGNEVFREMIAQTCQRHIEERYNSSRDKDYSMGPTTVASLKIDKPELGRAALDAVGDSFATPTFKLFGRLGFEKTREL</sequence>
<dbReference type="OrthoDB" id="4157600at2759"/>
<dbReference type="EMBL" id="KN846987">
    <property type="protein sequence ID" value="KIW93309.1"/>
    <property type="molecule type" value="Genomic_DNA"/>
</dbReference>
<organism evidence="1 2">
    <name type="scientific">Cladophialophora bantiana (strain ATCC 10958 / CBS 173.52 / CDC B-1940 / NIH 8579)</name>
    <name type="common">Xylohypha bantiana</name>
    <dbReference type="NCBI Taxonomy" id="1442370"/>
    <lineage>
        <taxon>Eukaryota</taxon>
        <taxon>Fungi</taxon>
        <taxon>Dikarya</taxon>
        <taxon>Ascomycota</taxon>
        <taxon>Pezizomycotina</taxon>
        <taxon>Eurotiomycetes</taxon>
        <taxon>Chaetothyriomycetidae</taxon>
        <taxon>Chaetothyriales</taxon>
        <taxon>Herpotrichiellaceae</taxon>
        <taxon>Cladophialophora</taxon>
    </lineage>
</organism>
<proteinExistence type="predicted"/>
<evidence type="ECO:0000313" key="1">
    <source>
        <dbReference type="EMBL" id="KIW93309.1"/>
    </source>
</evidence>
<reference evidence="1" key="1">
    <citation type="submission" date="2015-01" db="EMBL/GenBank/DDBJ databases">
        <title>The Genome Sequence of Cladophialophora bantiana CBS 173.52.</title>
        <authorList>
            <consortium name="The Broad Institute Genomics Platform"/>
            <person name="Cuomo C."/>
            <person name="de Hoog S."/>
            <person name="Gorbushina A."/>
            <person name="Stielow B."/>
            <person name="Teixiera M."/>
            <person name="Abouelleil A."/>
            <person name="Chapman S.B."/>
            <person name="Priest M."/>
            <person name="Young S.K."/>
            <person name="Wortman J."/>
            <person name="Nusbaum C."/>
            <person name="Birren B."/>
        </authorList>
    </citation>
    <scope>NUCLEOTIDE SEQUENCE [LARGE SCALE GENOMIC DNA]</scope>
    <source>
        <strain evidence="1">CBS 173.52</strain>
    </source>
</reference>
<gene>
    <name evidence="1" type="ORF">Z519_05914</name>
</gene>
<dbReference type="AlphaFoldDB" id="A0A0D2I956"/>
<protein>
    <submittedName>
        <fullName evidence="1">Uncharacterized protein</fullName>
    </submittedName>
</protein>
<dbReference type="Proteomes" id="UP000053789">
    <property type="component" value="Unassembled WGS sequence"/>
</dbReference>
<dbReference type="GeneID" id="27698842"/>
<accession>A0A0D2I956</accession>
<name>A0A0D2I956_CLAB1</name>
<evidence type="ECO:0000313" key="2">
    <source>
        <dbReference type="Proteomes" id="UP000053789"/>
    </source>
</evidence>